<proteinExistence type="predicted"/>
<dbReference type="PATRIC" id="fig|1336752.4.peg.4454"/>
<dbReference type="EMBL" id="ASXS01000028">
    <property type="protein sequence ID" value="EPP19704.1"/>
    <property type="molecule type" value="Genomic_DNA"/>
</dbReference>
<dbReference type="AlphaFoldDB" id="S7HVE9"/>
<evidence type="ECO:0000313" key="1">
    <source>
        <dbReference type="EMBL" id="EPP19704.1"/>
    </source>
</evidence>
<evidence type="ECO:0000313" key="2">
    <source>
        <dbReference type="Proteomes" id="UP000014854"/>
    </source>
</evidence>
<gene>
    <name evidence="1" type="ORF">L910_2778</name>
</gene>
<dbReference type="RefSeq" id="WP_020332252.1">
    <property type="nucleotide sequence ID" value="NZ_ASXS01000028.1"/>
</dbReference>
<organism evidence="1 2">
    <name type="scientific">Vibrio fluvialis PG41</name>
    <dbReference type="NCBI Taxonomy" id="1336752"/>
    <lineage>
        <taxon>Bacteria</taxon>
        <taxon>Pseudomonadati</taxon>
        <taxon>Pseudomonadota</taxon>
        <taxon>Gammaproteobacteria</taxon>
        <taxon>Vibrionales</taxon>
        <taxon>Vibrionaceae</taxon>
        <taxon>Vibrio</taxon>
    </lineage>
</organism>
<dbReference type="Proteomes" id="UP000014854">
    <property type="component" value="Unassembled WGS sequence"/>
</dbReference>
<comment type="caution">
    <text evidence="1">The sequence shown here is derived from an EMBL/GenBank/DDBJ whole genome shotgun (WGS) entry which is preliminary data.</text>
</comment>
<accession>S7HVE9</accession>
<name>S7HVE9_VIBFL</name>
<reference evidence="1 2" key="1">
    <citation type="journal article" date="2013" name="Gut Pathog.">
        <title>Evidence of a new metabolic capacity in an emerging diarrheal pathogen: lessons from the draft genomes of Vibrio fluvialis strains PG41 and I21563.</title>
        <authorList>
            <person name="Khatri I."/>
            <person name="Mahajan S."/>
            <person name="Dureja C."/>
            <person name="Subramanian S."/>
            <person name="Raychaudhuri S."/>
        </authorList>
    </citation>
    <scope>NUCLEOTIDE SEQUENCE [LARGE SCALE GENOMIC DNA]</scope>
    <source>
        <strain evidence="1 2">PG41</strain>
    </source>
</reference>
<sequence length="456" mass="53440">MYTLVENSRDISETLKIWLDSLIRIKLSDNQEAELDIQIENLTKSITCKHHVLTENNELGFDANVINFMLKEREQEIQEEQERKLELYKKYKGIMDELPDYITLADDGVLIFTGQSNSILLRNINDESIYPRHTGYLKNKELFNLILDNYELVSCEYYPMSIDQEYMGSKKFGSKESCIQTFKENSWHLSDSFTFYESKFRDPTGPDHTVELIFRRKPNSLCESGVQGYLTSLELFKDVEWSKSLIHNIHTYNGKFYFKYDGQTDINENPERWVTYTNASDEMNKFKGKKVFLFNDSHYDLMLRLLLSCESEVTIIDEEDVMASNLISNLNGAIKVSLQTSVFSNINYDLEELIFGEFVEIVPDIRKHIKDSKIKRYSLKGMSSGIISEKLKRIYRIWDESIPEMLSVVKSYKKLYEEPIHTMEVRLCNVDENMSIINDNAEENKDIYFLSFSKKG</sequence>
<protein>
    <submittedName>
        <fullName evidence="1">Uncharacterized protein</fullName>
    </submittedName>
</protein>